<dbReference type="GO" id="GO:0046872">
    <property type="term" value="F:metal ion binding"/>
    <property type="evidence" value="ECO:0007669"/>
    <property type="project" value="UniProtKB-KW"/>
</dbReference>
<evidence type="ECO:0000256" key="4">
    <source>
        <dbReference type="SAM" id="MobiDB-lite"/>
    </source>
</evidence>
<dbReference type="InterPro" id="IPR045109">
    <property type="entry name" value="LSDs-like"/>
</dbReference>
<dbReference type="GO" id="GO:0000785">
    <property type="term" value="C:chromatin"/>
    <property type="evidence" value="ECO:0007669"/>
    <property type="project" value="TreeGrafter"/>
</dbReference>
<dbReference type="PANTHER" id="PTHR12549">
    <property type="entry name" value="JMJC DOMAIN-CONTAINING HISTONE DEMETHYLATION PROTEIN"/>
    <property type="match status" value="1"/>
</dbReference>
<organism evidence="6 7">
    <name type="scientific">Hymenolepis diminuta</name>
    <name type="common">Rat tapeworm</name>
    <dbReference type="NCBI Taxonomy" id="6216"/>
    <lineage>
        <taxon>Eukaryota</taxon>
        <taxon>Metazoa</taxon>
        <taxon>Spiralia</taxon>
        <taxon>Lophotrochozoa</taxon>
        <taxon>Platyhelminthes</taxon>
        <taxon>Cestoda</taxon>
        <taxon>Eucestoda</taxon>
        <taxon>Cyclophyllidea</taxon>
        <taxon>Hymenolepididae</taxon>
        <taxon>Hymenolepis</taxon>
    </lineage>
</organism>
<evidence type="ECO:0000259" key="5">
    <source>
        <dbReference type="PROSITE" id="PS51184"/>
    </source>
</evidence>
<evidence type="ECO:0000256" key="3">
    <source>
        <dbReference type="ARBA" id="ARBA00023242"/>
    </source>
</evidence>
<dbReference type="GO" id="GO:0006357">
    <property type="term" value="P:regulation of transcription by RNA polymerase II"/>
    <property type="evidence" value="ECO:0007669"/>
    <property type="project" value="TreeGrafter"/>
</dbReference>
<dbReference type="PANTHER" id="PTHR12549:SF38">
    <property type="entry name" value="JMJC DOMAIN-CONTAINING HISTONE DEMETHYLASE 2, ISOFORM A"/>
    <property type="match status" value="1"/>
</dbReference>
<reference evidence="6 7" key="1">
    <citation type="submission" date="2019-07" db="EMBL/GenBank/DDBJ databases">
        <authorList>
            <person name="Jastrzebski P J."/>
            <person name="Paukszto L."/>
            <person name="Jastrzebski P J."/>
        </authorList>
    </citation>
    <scope>NUCLEOTIDE SEQUENCE [LARGE SCALE GENOMIC DNA]</scope>
    <source>
        <strain evidence="6 7">WMS-il1</strain>
    </source>
</reference>
<keyword evidence="7" id="KW-1185">Reference proteome</keyword>
<feature type="domain" description="JmjC" evidence="5">
    <location>
        <begin position="246"/>
        <end position="464"/>
    </location>
</feature>
<dbReference type="Gene3D" id="2.60.120.650">
    <property type="entry name" value="Cupin"/>
    <property type="match status" value="1"/>
</dbReference>
<dbReference type="Pfam" id="PF02373">
    <property type="entry name" value="JmjC"/>
    <property type="match status" value="1"/>
</dbReference>
<feature type="region of interest" description="Disordered" evidence="4">
    <location>
        <begin position="39"/>
        <end position="60"/>
    </location>
</feature>
<dbReference type="PROSITE" id="PS51184">
    <property type="entry name" value="JMJC"/>
    <property type="match status" value="1"/>
</dbReference>
<comment type="subcellular location">
    <subcellularLocation>
        <location evidence="1">Nucleus</location>
    </subcellularLocation>
</comment>
<sequence>MMLTALLPYGSLHCLWHRLHQIVPRLDCPCGQSATNHSDLPHPISALERPHSPASSTDTSAATSLDLLADLALKSTTSSGGSPEDDAPNMDVEIMDVSDGRRELNQKAGASGVLYLKDGNSANLKAFQRHWATNQPVVISGCGRHFNSSLWTAKSLSKESGSGAGNSQIVLIDCETNLIVLRHPVRAFWEAFESHPNNNSTKRSSKEKAPHFLKIREWPPMGDLSETFPDRYADFTEHLPLPEYTHREGQLNLAARLPSFFVRPDLGPRLHIAHDLTSQPKIGTVNLRVDVTDVINVLMHATRSVDQIPPKGSETQLRAFLRQAGVDLSEVFHTKSHTNATSNRGLPGAVWHIFRPCDTAGLREFLIKIDKLSSPSSSSRSEGSAGGDVIHDQRMFLSQDQLDELKAETGIKPYTILQFPGDAILIPAGSVHQVRNLGNCINVSSDFISPEHVSQCLELTEEFRRLPRNHPSHEDKLQVKNMIYHTVKDALSTVLKALTSSNQPQQQNPSSPSPV</sequence>
<keyword evidence="2" id="KW-0479">Metal-binding</keyword>
<dbReference type="AlphaFoldDB" id="A0A564Z1C6"/>
<dbReference type="SMART" id="SM00558">
    <property type="entry name" value="JmjC"/>
    <property type="match status" value="1"/>
</dbReference>
<evidence type="ECO:0000256" key="1">
    <source>
        <dbReference type="ARBA" id="ARBA00004123"/>
    </source>
</evidence>
<dbReference type="GO" id="GO:0032454">
    <property type="term" value="F:histone H3K9 demethylase activity"/>
    <property type="evidence" value="ECO:0007669"/>
    <property type="project" value="InterPro"/>
</dbReference>
<dbReference type="InterPro" id="IPR003347">
    <property type="entry name" value="JmjC_dom"/>
</dbReference>
<keyword evidence="3" id="KW-0539">Nucleus</keyword>
<dbReference type="GO" id="GO:0000118">
    <property type="term" value="C:histone deacetylase complex"/>
    <property type="evidence" value="ECO:0007669"/>
    <property type="project" value="TreeGrafter"/>
</dbReference>
<dbReference type="EMBL" id="CABIJS010000555">
    <property type="protein sequence ID" value="VUZ53226.1"/>
    <property type="molecule type" value="Genomic_DNA"/>
</dbReference>
<name>A0A564Z1C6_HYMDI</name>
<accession>A0A564Z1C6</accession>
<proteinExistence type="predicted"/>
<dbReference type="GO" id="GO:0003712">
    <property type="term" value="F:transcription coregulator activity"/>
    <property type="evidence" value="ECO:0007669"/>
    <property type="project" value="TreeGrafter"/>
</dbReference>
<dbReference type="Proteomes" id="UP000321570">
    <property type="component" value="Unassembled WGS sequence"/>
</dbReference>
<protein>
    <recommendedName>
        <fullName evidence="5">JmjC domain-containing protein</fullName>
    </recommendedName>
</protein>
<evidence type="ECO:0000313" key="6">
    <source>
        <dbReference type="EMBL" id="VUZ53226.1"/>
    </source>
</evidence>
<evidence type="ECO:0000256" key="2">
    <source>
        <dbReference type="ARBA" id="ARBA00022723"/>
    </source>
</evidence>
<dbReference type="SUPFAM" id="SSF51197">
    <property type="entry name" value="Clavaminate synthase-like"/>
    <property type="match status" value="1"/>
</dbReference>
<dbReference type="GO" id="GO:0031490">
    <property type="term" value="F:chromatin DNA binding"/>
    <property type="evidence" value="ECO:0007669"/>
    <property type="project" value="TreeGrafter"/>
</dbReference>
<evidence type="ECO:0000313" key="7">
    <source>
        <dbReference type="Proteomes" id="UP000321570"/>
    </source>
</evidence>
<gene>
    <name evidence="6" type="ORF">WMSIL1_LOCUS11726</name>
</gene>